<dbReference type="CDD" id="cd05254">
    <property type="entry name" value="dTDP_HR_like_SDR_e"/>
    <property type="match status" value="1"/>
</dbReference>
<gene>
    <name evidence="8" type="ORF">GGD40_001805</name>
</gene>
<keyword evidence="6 8" id="KW-0560">Oxidoreductase</keyword>
<comment type="catalytic activity">
    <reaction evidence="5 6">
        <text>dTDP-beta-L-rhamnose + NADP(+) = dTDP-4-dehydro-beta-L-rhamnose + NADPH + H(+)</text>
        <dbReference type="Rhea" id="RHEA:21796"/>
        <dbReference type="ChEBI" id="CHEBI:15378"/>
        <dbReference type="ChEBI" id="CHEBI:57510"/>
        <dbReference type="ChEBI" id="CHEBI:57783"/>
        <dbReference type="ChEBI" id="CHEBI:58349"/>
        <dbReference type="ChEBI" id="CHEBI:62830"/>
        <dbReference type="EC" id="1.1.1.133"/>
    </reaction>
</comment>
<reference evidence="8 9" key="1">
    <citation type="submission" date="2020-07" db="EMBL/GenBank/DDBJ databases">
        <title>Exploring microbial biodiversity for novel pathways involved in the catabolism of aromatic compounds derived from lignin.</title>
        <authorList>
            <person name="Elkins J."/>
        </authorList>
    </citation>
    <scope>NUCLEOTIDE SEQUENCE [LARGE SCALE GENOMIC DNA]</scope>
    <source>
        <strain evidence="8 9">H2C3C</strain>
    </source>
</reference>
<sequence length="313" mass="32940">MREGDARARGELDTILIVGAHGQVGLELRRSLSLLGRVVAVGREACDLTSAEQIIALMRSVRPRVVVNAGGYTAVDAAETDAELAHVVNAVAPGVLAAEMKSLGGLMVHYSTDYVFDGAKSTPYTEDDTALPLSVYGRSKLDGESSVSGACAAHYIFRASWVFGLQGGNFLKSVARAARTRTSLSVVADQIGAPTPAALLADVTALAAHGYLHAAAPMPYGVYHVAAQGETSWHGYARHIVETLGSAGVQLAVAPDDVHPITAAQYGSVAARPLNSRLDTSKLRSALHIELPDWREGVNRVLAQLVEGQRLLG</sequence>
<evidence type="ECO:0000256" key="2">
    <source>
        <dbReference type="ARBA" id="ARBA00010944"/>
    </source>
</evidence>
<dbReference type="InterPro" id="IPR029903">
    <property type="entry name" value="RmlD-like-bd"/>
</dbReference>
<organism evidence="8 9">
    <name type="scientific">Paraburkholderia bryophila</name>
    <dbReference type="NCBI Taxonomy" id="420952"/>
    <lineage>
        <taxon>Bacteria</taxon>
        <taxon>Pseudomonadati</taxon>
        <taxon>Pseudomonadota</taxon>
        <taxon>Betaproteobacteria</taxon>
        <taxon>Burkholderiales</taxon>
        <taxon>Burkholderiaceae</taxon>
        <taxon>Paraburkholderia</taxon>
    </lineage>
</organism>
<evidence type="ECO:0000256" key="1">
    <source>
        <dbReference type="ARBA" id="ARBA00004781"/>
    </source>
</evidence>
<comment type="pathway">
    <text evidence="1 6">Carbohydrate biosynthesis; dTDP-L-rhamnose biosynthesis.</text>
</comment>
<dbReference type="PANTHER" id="PTHR10491:SF4">
    <property type="entry name" value="METHIONINE ADENOSYLTRANSFERASE 2 SUBUNIT BETA"/>
    <property type="match status" value="1"/>
</dbReference>
<evidence type="ECO:0000256" key="3">
    <source>
        <dbReference type="ARBA" id="ARBA00012929"/>
    </source>
</evidence>
<keyword evidence="6" id="KW-0521">NADP</keyword>
<keyword evidence="9" id="KW-1185">Reference proteome</keyword>
<dbReference type="Gene3D" id="3.40.50.720">
    <property type="entry name" value="NAD(P)-binding Rossmann-like Domain"/>
    <property type="match status" value="1"/>
</dbReference>
<evidence type="ECO:0000313" key="9">
    <source>
        <dbReference type="Proteomes" id="UP000540929"/>
    </source>
</evidence>
<feature type="domain" description="RmlD-like substrate binding" evidence="7">
    <location>
        <begin position="14"/>
        <end position="305"/>
    </location>
</feature>
<dbReference type="EC" id="1.1.1.133" evidence="3 6"/>
<dbReference type="EMBL" id="JACCAS010000001">
    <property type="protein sequence ID" value="NYH22326.1"/>
    <property type="molecule type" value="Genomic_DNA"/>
</dbReference>
<dbReference type="PANTHER" id="PTHR10491">
    <property type="entry name" value="DTDP-4-DEHYDRORHAMNOSE REDUCTASE"/>
    <property type="match status" value="1"/>
</dbReference>
<protein>
    <recommendedName>
        <fullName evidence="4 6">dTDP-4-dehydrorhamnose reductase</fullName>
        <ecNumber evidence="3 6">1.1.1.133</ecNumber>
    </recommendedName>
</protein>
<dbReference type="AlphaFoldDB" id="A0A7Z0B5H8"/>
<accession>A0A7Z0B5H8</accession>
<comment type="caution">
    <text evidence="8">The sequence shown here is derived from an EMBL/GenBank/DDBJ whole genome shotgun (WGS) entry which is preliminary data.</text>
</comment>
<name>A0A7Z0B5H8_9BURK</name>
<evidence type="ECO:0000256" key="4">
    <source>
        <dbReference type="ARBA" id="ARBA00017099"/>
    </source>
</evidence>
<dbReference type="Proteomes" id="UP000540929">
    <property type="component" value="Unassembled WGS sequence"/>
</dbReference>
<comment type="similarity">
    <text evidence="2 6">Belongs to the dTDP-4-dehydrorhamnose reductase family.</text>
</comment>
<dbReference type="GO" id="GO:0005829">
    <property type="term" value="C:cytosol"/>
    <property type="evidence" value="ECO:0007669"/>
    <property type="project" value="TreeGrafter"/>
</dbReference>
<comment type="function">
    <text evidence="6">Catalyzes the reduction of dTDP-6-deoxy-L-lyxo-4-hexulose to yield dTDP-L-rhamnose.</text>
</comment>
<dbReference type="InterPro" id="IPR005913">
    <property type="entry name" value="dTDP_dehydrorham_reduct"/>
</dbReference>
<evidence type="ECO:0000256" key="6">
    <source>
        <dbReference type="RuleBase" id="RU364082"/>
    </source>
</evidence>
<comment type="cofactor">
    <cofactor evidence="6">
        <name>Mg(2+)</name>
        <dbReference type="ChEBI" id="CHEBI:18420"/>
    </cofactor>
    <text evidence="6">Binds 1 Mg(2+) ion per monomer.</text>
</comment>
<dbReference type="InterPro" id="IPR036291">
    <property type="entry name" value="NAD(P)-bd_dom_sf"/>
</dbReference>
<dbReference type="SUPFAM" id="SSF51735">
    <property type="entry name" value="NAD(P)-binding Rossmann-fold domains"/>
    <property type="match status" value="1"/>
</dbReference>
<dbReference type="GO" id="GO:0019305">
    <property type="term" value="P:dTDP-rhamnose biosynthetic process"/>
    <property type="evidence" value="ECO:0007669"/>
    <property type="project" value="UniProtKB-UniPathway"/>
</dbReference>
<evidence type="ECO:0000256" key="5">
    <source>
        <dbReference type="ARBA" id="ARBA00048200"/>
    </source>
</evidence>
<dbReference type="NCBIfam" id="TIGR01214">
    <property type="entry name" value="rmlD"/>
    <property type="match status" value="1"/>
</dbReference>
<proteinExistence type="inferred from homology"/>
<dbReference type="Pfam" id="PF04321">
    <property type="entry name" value="RmlD_sub_bind"/>
    <property type="match status" value="1"/>
</dbReference>
<evidence type="ECO:0000313" key="8">
    <source>
        <dbReference type="EMBL" id="NYH22326.1"/>
    </source>
</evidence>
<dbReference type="RefSeq" id="WP_179743412.1">
    <property type="nucleotide sequence ID" value="NZ_JACCAS010000001.1"/>
</dbReference>
<dbReference type="Gene3D" id="3.90.25.10">
    <property type="entry name" value="UDP-galactose 4-epimerase, domain 1"/>
    <property type="match status" value="1"/>
</dbReference>
<evidence type="ECO:0000259" key="7">
    <source>
        <dbReference type="Pfam" id="PF04321"/>
    </source>
</evidence>
<dbReference type="GO" id="GO:0008831">
    <property type="term" value="F:dTDP-4-dehydrorhamnose reductase activity"/>
    <property type="evidence" value="ECO:0007669"/>
    <property type="project" value="UniProtKB-EC"/>
</dbReference>
<dbReference type="UniPathway" id="UPA00124"/>